<name>A0A8H6PGB3_9EURO</name>
<reference evidence="1" key="1">
    <citation type="submission" date="2020-06" db="EMBL/GenBank/DDBJ databases">
        <title>Draft genome sequences of strains closely related to Aspergillus parafelis and Aspergillus hiratsukae.</title>
        <authorList>
            <person name="Dos Santos R.A.C."/>
            <person name="Rivero-Menendez O."/>
            <person name="Steenwyk J.L."/>
            <person name="Mead M.E."/>
            <person name="Goldman G.H."/>
            <person name="Alastruey-Izquierdo A."/>
            <person name="Rokas A."/>
        </authorList>
    </citation>
    <scope>NUCLEOTIDE SEQUENCE</scope>
    <source>
        <strain evidence="1">CNM-CM5793</strain>
    </source>
</reference>
<dbReference type="AlphaFoldDB" id="A0A8H6PGB3"/>
<dbReference type="EMBL" id="JACBAD010001801">
    <property type="protein sequence ID" value="KAF7133878.1"/>
    <property type="molecule type" value="Genomic_DNA"/>
</dbReference>
<comment type="caution">
    <text evidence="1">The sequence shown here is derived from an EMBL/GenBank/DDBJ whole genome shotgun (WGS) entry which is preliminary data.</text>
</comment>
<proteinExistence type="predicted"/>
<protein>
    <submittedName>
        <fullName evidence="1">Uncharacterized protein</fullName>
    </submittedName>
</protein>
<gene>
    <name evidence="1" type="ORF">CNMCM5793_005344</name>
</gene>
<evidence type="ECO:0000313" key="2">
    <source>
        <dbReference type="Proteomes" id="UP000630445"/>
    </source>
</evidence>
<keyword evidence="2" id="KW-1185">Reference proteome</keyword>
<sequence length="124" mass="13429">MAVGGHPPHDPALLLELSAPVVYHHLRGHWGMPFRAFPSLFASLATRLVPMPSLAPFIPNSKINLAIQIADDTVKEDNILILRGPGLTLIITIVPGLFTDNLPLVDGLNGNKIHVPETSGRQYT</sequence>
<organism evidence="1 2">
    <name type="scientific">Aspergillus hiratsukae</name>
    <dbReference type="NCBI Taxonomy" id="1194566"/>
    <lineage>
        <taxon>Eukaryota</taxon>
        <taxon>Fungi</taxon>
        <taxon>Dikarya</taxon>
        <taxon>Ascomycota</taxon>
        <taxon>Pezizomycotina</taxon>
        <taxon>Eurotiomycetes</taxon>
        <taxon>Eurotiomycetidae</taxon>
        <taxon>Eurotiales</taxon>
        <taxon>Aspergillaceae</taxon>
        <taxon>Aspergillus</taxon>
        <taxon>Aspergillus subgen. Fumigati</taxon>
    </lineage>
</organism>
<evidence type="ECO:0000313" key="1">
    <source>
        <dbReference type="EMBL" id="KAF7133878.1"/>
    </source>
</evidence>
<dbReference type="Proteomes" id="UP000630445">
    <property type="component" value="Unassembled WGS sequence"/>
</dbReference>
<accession>A0A8H6PGB3</accession>